<dbReference type="Gene3D" id="3.40.50.150">
    <property type="entry name" value="Vaccinia Virus protein VP39"/>
    <property type="match status" value="1"/>
</dbReference>
<dbReference type="SUPFAM" id="SSF53335">
    <property type="entry name" value="S-adenosyl-L-methionine-dependent methyltransferases"/>
    <property type="match status" value="1"/>
</dbReference>
<dbReference type="Proteomes" id="UP000323608">
    <property type="component" value="Unassembled WGS sequence"/>
</dbReference>
<feature type="domain" description="Methyltransferase type 11" evidence="1">
    <location>
        <begin position="124"/>
        <end position="189"/>
    </location>
</feature>
<dbReference type="OrthoDB" id="2548453at2"/>
<dbReference type="GO" id="GO:0032259">
    <property type="term" value="P:methylation"/>
    <property type="evidence" value="ECO:0007669"/>
    <property type="project" value="UniProtKB-KW"/>
</dbReference>
<evidence type="ECO:0000313" key="3">
    <source>
        <dbReference type="Proteomes" id="UP000323608"/>
    </source>
</evidence>
<organism evidence="2 3">
    <name type="scientific">Rhizobium tropici</name>
    <dbReference type="NCBI Taxonomy" id="398"/>
    <lineage>
        <taxon>Bacteria</taxon>
        <taxon>Pseudomonadati</taxon>
        <taxon>Pseudomonadota</taxon>
        <taxon>Alphaproteobacteria</taxon>
        <taxon>Hyphomicrobiales</taxon>
        <taxon>Rhizobiaceae</taxon>
        <taxon>Rhizobium/Agrobacterium group</taxon>
        <taxon>Rhizobium</taxon>
    </lineage>
</organism>
<dbReference type="Pfam" id="PF08241">
    <property type="entry name" value="Methyltransf_11"/>
    <property type="match status" value="1"/>
</dbReference>
<keyword evidence="2" id="KW-0808">Transferase</keyword>
<dbReference type="InterPro" id="IPR029063">
    <property type="entry name" value="SAM-dependent_MTases_sf"/>
</dbReference>
<dbReference type="CDD" id="cd02440">
    <property type="entry name" value="AdoMet_MTases"/>
    <property type="match status" value="1"/>
</dbReference>
<dbReference type="AlphaFoldDB" id="A0A5B0W084"/>
<evidence type="ECO:0000259" key="1">
    <source>
        <dbReference type="Pfam" id="PF08241"/>
    </source>
</evidence>
<protein>
    <submittedName>
        <fullName evidence="2">Class I SAM-dependent methyltransferase</fullName>
    </submittedName>
</protein>
<dbReference type="EMBL" id="VNIP01000008">
    <property type="protein sequence ID" value="KAA1180420.1"/>
    <property type="molecule type" value="Genomic_DNA"/>
</dbReference>
<gene>
    <name evidence="2" type="ORF">FP026_16450</name>
</gene>
<evidence type="ECO:0000313" key="2">
    <source>
        <dbReference type="EMBL" id="KAA1180420.1"/>
    </source>
</evidence>
<sequence>MGGDTETFYQFQLPSSVVCRHEHFHEGWFERWAKAIDPNWSYELKHHRKLWEWCAIIQALQERKKLTEGSKGLGFAVGTEPLSSLFASQGATIEATDLFVGEEADHWTGTNQHASGLDALYKDYLLSKELFQRRVSFHPADMRDLSGFTPDSYDFIWSSCSFEHLGNLALGINFVEESSKLLRKGGVAVHTTEFNCLSDEITIDNAVDVIYRGQDLRRLKKTLEENGFDVAPLDLRLGDDEEDRLFDYPPYGMHNRDHIKLYMQGFVATSVLLIITKL</sequence>
<comment type="caution">
    <text evidence="2">The sequence shown here is derived from an EMBL/GenBank/DDBJ whole genome shotgun (WGS) entry which is preliminary data.</text>
</comment>
<keyword evidence="2" id="KW-0489">Methyltransferase</keyword>
<dbReference type="RefSeq" id="WP_149635673.1">
    <property type="nucleotide sequence ID" value="NZ_VNIP01000008.1"/>
</dbReference>
<dbReference type="GO" id="GO:0008757">
    <property type="term" value="F:S-adenosylmethionine-dependent methyltransferase activity"/>
    <property type="evidence" value="ECO:0007669"/>
    <property type="project" value="InterPro"/>
</dbReference>
<name>A0A5B0W084_RHITR</name>
<dbReference type="InterPro" id="IPR013216">
    <property type="entry name" value="Methyltransf_11"/>
</dbReference>
<reference evidence="2 3" key="1">
    <citation type="submission" date="2019-07" db="EMBL/GenBank/DDBJ databases">
        <title>The Draft Genome Sequence of Rhizobium tropici SARCC-755 Associated with Superior Nodulation on Pigeonpea (Cajanus cajan (L.) Millsp.).</title>
        <authorList>
            <person name="Bopape F.L."/>
            <person name="Hassen A.I."/>
            <person name="Swanevelder Z.H."/>
            <person name="Gwata E.T."/>
        </authorList>
    </citation>
    <scope>NUCLEOTIDE SEQUENCE [LARGE SCALE GENOMIC DNA]</scope>
    <source>
        <strain evidence="2 3">SARCC-755</strain>
    </source>
</reference>
<proteinExistence type="predicted"/>
<accession>A0A5B0W084</accession>